<gene>
    <name evidence="2" type="ordered locus">Marky_1164</name>
</gene>
<sequence>MHVAERLSTVIAHAKTHPLYADRLRGIDPARFTPKDLAQIPPVTREEWVRFLEAHPQPPAGTALVHLTPSPRLGWMPEYLSQEDLAYQRAAMAAHFRRLGLEGRRVIVAFSYHVFAGGWLFHEALLEAGAVVLPHGPGEADRVAEIAKKYAFDVLIANPSFALKVGQAGGRFKLLLAAGEPFTSVPGYRERVEQAIGGMALDAYGTSELGIVAGETPAKDGLYAVEEMAILEVLDPQTLEPVPDGERGELVVTALSRTLMPMIRFRTGDLAVAERREGRVRLPRGVFGRTDVMVKVKGVKLYPSELGPILAGFGLDPKGFQVVVEPKPGGTDALVIRLAAETVPEGLADAIRSATGLRVDRFETAQAIEGGLVLDRRFGHLEEDARG</sequence>
<keyword evidence="2" id="KW-0436">Ligase</keyword>
<dbReference type="Gene3D" id="3.40.50.12780">
    <property type="entry name" value="N-terminal domain of ligase-like"/>
    <property type="match status" value="1"/>
</dbReference>
<dbReference type="KEGG" id="mhd:Marky_1164"/>
<protein>
    <submittedName>
        <fullName evidence="2">AMP-dependent synthetase and ligase</fullName>
    </submittedName>
</protein>
<dbReference type="InterPro" id="IPR000873">
    <property type="entry name" value="AMP-dep_synth/lig_dom"/>
</dbReference>
<dbReference type="PANTHER" id="PTHR43845">
    <property type="entry name" value="BLR5969 PROTEIN"/>
    <property type="match status" value="1"/>
</dbReference>
<dbReference type="OrthoDB" id="56632at2"/>
<reference evidence="2 3" key="1">
    <citation type="journal article" date="2012" name="Stand. Genomic Sci.">
        <title>Complete genome sequence of the aerobic, heterotroph Marinithermus hydrothermalis type strain (T1(T)) from a deep-sea hydrothermal vent chimney.</title>
        <authorList>
            <person name="Copeland A."/>
            <person name="Gu W."/>
            <person name="Yasawong M."/>
            <person name="Lapidus A."/>
            <person name="Lucas S."/>
            <person name="Deshpande S."/>
            <person name="Pagani I."/>
            <person name="Tapia R."/>
            <person name="Cheng J.F."/>
            <person name="Goodwin L.A."/>
            <person name="Pitluck S."/>
            <person name="Liolios K."/>
            <person name="Ivanova N."/>
            <person name="Mavromatis K."/>
            <person name="Mikhailova N."/>
            <person name="Pati A."/>
            <person name="Chen A."/>
            <person name="Palaniappan K."/>
            <person name="Land M."/>
            <person name="Pan C."/>
            <person name="Brambilla E.M."/>
            <person name="Rohde M."/>
            <person name="Tindall B.J."/>
            <person name="Sikorski J."/>
            <person name="Goker M."/>
            <person name="Detter J.C."/>
            <person name="Bristow J."/>
            <person name="Eisen J.A."/>
            <person name="Markowitz V."/>
            <person name="Hugenholtz P."/>
            <person name="Kyrpides N.C."/>
            <person name="Klenk H.P."/>
            <person name="Woyke T."/>
        </authorList>
    </citation>
    <scope>NUCLEOTIDE SEQUENCE [LARGE SCALE GENOMIC DNA]</scope>
    <source>
        <strain evidence="3">DSM 14884 / JCM 11576 / T1</strain>
    </source>
</reference>
<dbReference type="STRING" id="869210.Marky_1164"/>
<evidence type="ECO:0000259" key="1">
    <source>
        <dbReference type="Pfam" id="PF00501"/>
    </source>
</evidence>
<keyword evidence="3" id="KW-1185">Reference proteome</keyword>
<dbReference type="GO" id="GO:0016874">
    <property type="term" value="F:ligase activity"/>
    <property type="evidence" value="ECO:0007669"/>
    <property type="project" value="UniProtKB-KW"/>
</dbReference>
<dbReference type="RefSeq" id="WP_013703951.1">
    <property type="nucleotide sequence ID" value="NC_015387.1"/>
</dbReference>
<organism evidence="2 3">
    <name type="scientific">Marinithermus hydrothermalis (strain DSM 14884 / JCM 11576 / T1)</name>
    <dbReference type="NCBI Taxonomy" id="869210"/>
    <lineage>
        <taxon>Bacteria</taxon>
        <taxon>Thermotogati</taxon>
        <taxon>Deinococcota</taxon>
        <taxon>Deinococci</taxon>
        <taxon>Thermales</taxon>
        <taxon>Thermaceae</taxon>
        <taxon>Marinithermus</taxon>
    </lineage>
</organism>
<dbReference type="InterPro" id="IPR042099">
    <property type="entry name" value="ANL_N_sf"/>
</dbReference>
<dbReference type="Pfam" id="PF00501">
    <property type="entry name" value="AMP-binding"/>
    <property type="match status" value="1"/>
</dbReference>
<dbReference type="EMBL" id="CP002630">
    <property type="protein sequence ID" value="AEB11904.1"/>
    <property type="molecule type" value="Genomic_DNA"/>
</dbReference>
<dbReference type="SUPFAM" id="SSF56801">
    <property type="entry name" value="Acetyl-CoA synthetase-like"/>
    <property type="match status" value="1"/>
</dbReference>
<evidence type="ECO:0000313" key="2">
    <source>
        <dbReference type="EMBL" id="AEB11904.1"/>
    </source>
</evidence>
<dbReference type="AlphaFoldDB" id="F2NPA3"/>
<dbReference type="eggNOG" id="COG1541">
    <property type="taxonomic scope" value="Bacteria"/>
</dbReference>
<proteinExistence type="predicted"/>
<feature type="domain" description="AMP-dependent synthetase/ligase" evidence="1">
    <location>
        <begin position="81"/>
        <end position="253"/>
    </location>
</feature>
<dbReference type="HOGENOM" id="CLU_035301_1_1_0"/>
<accession>F2NPA3</accession>
<dbReference type="Proteomes" id="UP000007030">
    <property type="component" value="Chromosome"/>
</dbReference>
<name>F2NPA3_MARHT</name>
<evidence type="ECO:0000313" key="3">
    <source>
        <dbReference type="Proteomes" id="UP000007030"/>
    </source>
</evidence>
<dbReference type="PANTHER" id="PTHR43845:SF1">
    <property type="entry name" value="BLR5969 PROTEIN"/>
    <property type="match status" value="1"/>
</dbReference>